<organism evidence="2 3">
    <name type="scientific">Ambispora leptoticha</name>
    <dbReference type="NCBI Taxonomy" id="144679"/>
    <lineage>
        <taxon>Eukaryota</taxon>
        <taxon>Fungi</taxon>
        <taxon>Fungi incertae sedis</taxon>
        <taxon>Mucoromycota</taxon>
        <taxon>Glomeromycotina</taxon>
        <taxon>Glomeromycetes</taxon>
        <taxon>Archaeosporales</taxon>
        <taxon>Ambisporaceae</taxon>
        <taxon>Ambispora</taxon>
    </lineage>
</organism>
<keyword evidence="3" id="KW-1185">Reference proteome</keyword>
<evidence type="ECO:0000256" key="1">
    <source>
        <dbReference type="SAM" id="MobiDB-lite"/>
    </source>
</evidence>
<comment type="caution">
    <text evidence="2">The sequence shown here is derived from an EMBL/GenBank/DDBJ whole genome shotgun (WGS) entry which is preliminary data.</text>
</comment>
<feature type="region of interest" description="Disordered" evidence="1">
    <location>
        <begin position="82"/>
        <end position="101"/>
    </location>
</feature>
<protein>
    <submittedName>
        <fullName evidence="2">9759_t:CDS:1</fullName>
    </submittedName>
</protein>
<feature type="compositionally biased region" description="Low complexity" evidence="1">
    <location>
        <begin position="144"/>
        <end position="153"/>
    </location>
</feature>
<gene>
    <name evidence="2" type="ORF">ALEPTO_LOCUS8216</name>
</gene>
<feature type="region of interest" description="Disordered" evidence="1">
    <location>
        <begin position="106"/>
        <end position="164"/>
    </location>
</feature>
<dbReference type="OrthoDB" id="10473279at2759"/>
<reference evidence="2" key="1">
    <citation type="submission" date="2021-06" db="EMBL/GenBank/DDBJ databases">
        <authorList>
            <person name="Kallberg Y."/>
            <person name="Tangrot J."/>
            <person name="Rosling A."/>
        </authorList>
    </citation>
    <scope>NUCLEOTIDE SEQUENCE</scope>
    <source>
        <strain evidence="2">FL130A</strain>
    </source>
</reference>
<evidence type="ECO:0000313" key="3">
    <source>
        <dbReference type="Proteomes" id="UP000789508"/>
    </source>
</evidence>
<evidence type="ECO:0000313" key="2">
    <source>
        <dbReference type="EMBL" id="CAG8602690.1"/>
    </source>
</evidence>
<feature type="compositionally biased region" description="Polar residues" evidence="1">
    <location>
        <begin position="154"/>
        <end position="164"/>
    </location>
</feature>
<sequence>MENSNNSNITENSFTTFNREQKSLDKIHAQIRVILESHAKTTTAIMELWSMLGEATKSPIIESSSNDDNNNYYDRFANASKSEISENEESTENALIPERHYAEGRTRSNFYHLRKDDDSRMTTDTTKSKHSASVNHHRKRGRSSKVVGSSKSSPYTTTNPNKRNVSAMLNPETVVNQQLLDDFNACFNRRLAQGSVSQTKIAQEISKFVKDETFHVHQVDVSNMCKGKLPASFKHEALRNWISAQNAEPIVLIQQEREQDAQDDQQETYTANTANITRDDLDDEIIENN</sequence>
<accession>A0A9N9CGE6</accession>
<dbReference type="AlphaFoldDB" id="A0A9N9CGE6"/>
<dbReference type="EMBL" id="CAJVPS010004357">
    <property type="protein sequence ID" value="CAG8602690.1"/>
    <property type="molecule type" value="Genomic_DNA"/>
</dbReference>
<name>A0A9N9CGE6_9GLOM</name>
<dbReference type="Proteomes" id="UP000789508">
    <property type="component" value="Unassembled WGS sequence"/>
</dbReference>
<proteinExistence type="predicted"/>